<comment type="function">
    <text evidence="8">Catalyzes the NAD-dependent dehydrogenation (oxidation) of a broad array of hydroxylated polyunsaturated fatty acids (mainly eicosanoids and docosanoids, including prostaglandins, lipoxins and resolvins), yielding their corresponding keto (oxo) metabolites. Decreases the levels of the pro-proliferative prostaglandins such as prostaglandin E2 (whose activity is increased in cancer because of an increase in the expression of cyclooxygenase 2) and generates oxo-fatty acid products that can profoundly influence cell function by abrogating pro-inflammatory cytokine expression. Converts resolvins E1, D1 and D2 to their oxo products, which represents a mode of resolvin inactivation. Resolvin E1 plays important roles during the resolution phase of acute inflammation, while resolvins D1 and D2 have a unique role in obesity-induced adipose inflammation.</text>
</comment>
<evidence type="ECO:0000256" key="3">
    <source>
        <dbReference type="ARBA" id="ARBA00038968"/>
    </source>
</evidence>
<evidence type="ECO:0000256" key="5">
    <source>
        <dbReference type="ARBA" id="ARBA00040276"/>
    </source>
</evidence>
<comment type="catalytic activity">
    <reaction evidence="19">
        <text>resolvin D2 + NAD(+) = 16-oxoresolvin D2 + NADH + H(+)</text>
        <dbReference type="Rhea" id="RHEA:53588"/>
        <dbReference type="ChEBI" id="CHEBI:15378"/>
        <dbReference type="ChEBI" id="CHEBI:57540"/>
        <dbReference type="ChEBI" id="CHEBI:57945"/>
        <dbReference type="ChEBI" id="CHEBI:133367"/>
        <dbReference type="ChEBI" id="CHEBI:137498"/>
    </reaction>
    <physiologicalReaction direction="left-to-right" evidence="19">
        <dbReference type="Rhea" id="RHEA:53589"/>
    </physiologicalReaction>
</comment>
<organism evidence="23 24">
    <name type="scientific">Rhynocoris fuscipes</name>
    <dbReference type="NCBI Taxonomy" id="488301"/>
    <lineage>
        <taxon>Eukaryota</taxon>
        <taxon>Metazoa</taxon>
        <taxon>Ecdysozoa</taxon>
        <taxon>Arthropoda</taxon>
        <taxon>Hexapoda</taxon>
        <taxon>Insecta</taxon>
        <taxon>Pterygota</taxon>
        <taxon>Neoptera</taxon>
        <taxon>Paraneoptera</taxon>
        <taxon>Hemiptera</taxon>
        <taxon>Heteroptera</taxon>
        <taxon>Panheteroptera</taxon>
        <taxon>Cimicomorpha</taxon>
        <taxon>Reduviidae</taxon>
        <taxon>Harpactorinae</taxon>
        <taxon>Harpactorini</taxon>
        <taxon>Rhynocoris</taxon>
    </lineage>
</organism>
<comment type="catalytic activity">
    <reaction evidence="10">
        <text>resolvin D1 + NAD(+) = 8-oxoresolvin D1 + NADH + H(+)</text>
        <dbReference type="Rhea" id="RHEA:50124"/>
        <dbReference type="ChEBI" id="CHEBI:15378"/>
        <dbReference type="ChEBI" id="CHEBI:57540"/>
        <dbReference type="ChEBI" id="CHEBI:57945"/>
        <dbReference type="ChEBI" id="CHEBI:132079"/>
        <dbReference type="ChEBI" id="CHEBI:132080"/>
    </reaction>
    <physiologicalReaction direction="left-to-right" evidence="10">
        <dbReference type="Rhea" id="RHEA:50125"/>
    </physiologicalReaction>
</comment>
<dbReference type="PRINTS" id="PR00081">
    <property type="entry name" value="GDHRDH"/>
</dbReference>
<comment type="caution">
    <text evidence="23">The sequence shown here is derived from an EMBL/GenBank/DDBJ whole genome shotgun (WGS) entry which is preliminary data.</text>
</comment>
<name>A0AAW1CW62_9HEMI</name>
<dbReference type="PANTHER" id="PTHR44229:SF4">
    <property type="entry name" value="15-HYDROXYPROSTAGLANDIN DEHYDROGENASE [NAD(+)]"/>
    <property type="match status" value="1"/>
</dbReference>
<evidence type="ECO:0000256" key="15">
    <source>
        <dbReference type="ARBA" id="ARBA00048393"/>
    </source>
</evidence>
<dbReference type="GO" id="GO:0047034">
    <property type="term" value="F:15-hydroxyicosatetraenoate dehydrogenase activity"/>
    <property type="evidence" value="ECO:0007669"/>
    <property type="project" value="UniProtKB-EC"/>
</dbReference>
<evidence type="ECO:0000256" key="20">
    <source>
        <dbReference type="ARBA" id="ARBA00049151"/>
    </source>
</evidence>
<protein>
    <recommendedName>
        <fullName evidence="5">15-hydroxyprostaglandin dehydrogenase [NAD(+)]</fullName>
        <ecNumber evidence="3">1.1.1.141</ecNumber>
        <ecNumber evidence="4">1.1.1.232</ecNumber>
    </recommendedName>
    <alternativeName>
        <fullName evidence="7">Eicosanoid/docosanoid dehydrogenase [NAD(+)]</fullName>
    </alternativeName>
    <alternativeName>
        <fullName evidence="6">Prostaglandin dehydrogenase 1</fullName>
    </alternativeName>
</protein>
<dbReference type="SUPFAM" id="SSF51735">
    <property type="entry name" value="NAD(P)-binding Rossmann-fold domains"/>
    <property type="match status" value="1"/>
</dbReference>
<keyword evidence="24" id="KW-1185">Reference proteome</keyword>
<dbReference type="InterPro" id="IPR036291">
    <property type="entry name" value="NAD(P)-bd_dom_sf"/>
</dbReference>
<comment type="catalytic activity">
    <reaction evidence="21">
        <text>resolvin E1 + NAD(+) = 18-oxo-resolvin E1 + NADH + H(+)</text>
        <dbReference type="Rhea" id="RHEA:49244"/>
        <dbReference type="ChEBI" id="CHEBI:15378"/>
        <dbReference type="ChEBI" id="CHEBI:57540"/>
        <dbReference type="ChEBI" id="CHEBI:57945"/>
        <dbReference type="ChEBI" id="CHEBI:91000"/>
        <dbReference type="ChEBI" id="CHEBI:91001"/>
    </reaction>
    <physiologicalReaction direction="left-to-right" evidence="21">
        <dbReference type="Rhea" id="RHEA:49245"/>
    </physiologicalReaction>
</comment>
<evidence type="ECO:0000256" key="4">
    <source>
        <dbReference type="ARBA" id="ARBA00039060"/>
    </source>
</evidence>
<evidence type="ECO:0000256" key="21">
    <source>
        <dbReference type="ARBA" id="ARBA00049188"/>
    </source>
</evidence>
<evidence type="ECO:0000256" key="16">
    <source>
        <dbReference type="ARBA" id="ARBA00048535"/>
    </source>
</evidence>
<evidence type="ECO:0000313" key="23">
    <source>
        <dbReference type="EMBL" id="KAK9502864.1"/>
    </source>
</evidence>
<comment type="catalytic activity">
    <reaction evidence="18">
        <text>prostaglandin E2 + NAD(+) = 15-oxoprostaglandin E2 + NADH + H(+)</text>
        <dbReference type="Rhea" id="RHEA:11876"/>
        <dbReference type="ChEBI" id="CHEBI:15378"/>
        <dbReference type="ChEBI" id="CHEBI:57400"/>
        <dbReference type="ChEBI" id="CHEBI:57540"/>
        <dbReference type="ChEBI" id="CHEBI:57945"/>
        <dbReference type="ChEBI" id="CHEBI:606564"/>
        <dbReference type="EC" id="1.1.1.141"/>
    </reaction>
    <physiologicalReaction direction="left-to-right" evidence="18">
        <dbReference type="Rhea" id="RHEA:11877"/>
    </physiologicalReaction>
</comment>
<comment type="catalytic activity">
    <reaction evidence="12">
        <text>15-oxo-(5S,6R)-dihydroxy-(7E,9E,11Z)-eicosatrienoate + NADH + H(+) = (5S,6R,15S)-trihydroxy-(7E,9E,11Z)-eicosatrienoate + NAD(+)</text>
        <dbReference type="Rhea" id="RHEA:41596"/>
        <dbReference type="ChEBI" id="CHEBI:15378"/>
        <dbReference type="ChEBI" id="CHEBI:57540"/>
        <dbReference type="ChEBI" id="CHEBI:57945"/>
        <dbReference type="ChEBI" id="CHEBI:78325"/>
        <dbReference type="ChEBI" id="CHEBI:78329"/>
    </reaction>
    <physiologicalReaction direction="left-to-right" evidence="12">
        <dbReference type="Rhea" id="RHEA:41597"/>
    </physiologicalReaction>
</comment>
<comment type="catalytic activity">
    <reaction evidence="11">
        <text>14-hydroxy-(4Z,7Z,10Z,12E,16Z,19Z)-docosahexaenoate + NAD(+) = 14-oxo-(4Z,7Z,10Z,12E,16Z,19Z)-docosahexaenoate + NADH + H(+)</text>
        <dbReference type="Rhea" id="RHEA:48952"/>
        <dbReference type="ChEBI" id="CHEBI:15378"/>
        <dbReference type="ChEBI" id="CHEBI:57540"/>
        <dbReference type="ChEBI" id="CHEBI:57945"/>
        <dbReference type="ChEBI" id="CHEBI:90866"/>
        <dbReference type="ChEBI" id="CHEBI:90867"/>
    </reaction>
    <physiologicalReaction direction="left-to-right" evidence="11">
        <dbReference type="Rhea" id="RHEA:48953"/>
    </physiologicalReaction>
</comment>
<comment type="catalytic activity">
    <reaction evidence="16">
        <text>lipoxin A4 + NAD(+) = 15-oxo-(5S,6R)-dihydroxy-(7E,9E,11Z,13E)-eicosatetraenoate + NADH + H(+)</text>
        <dbReference type="Rhea" id="RHEA:41572"/>
        <dbReference type="ChEBI" id="CHEBI:15378"/>
        <dbReference type="ChEBI" id="CHEBI:57540"/>
        <dbReference type="ChEBI" id="CHEBI:57945"/>
        <dbReference type="ChEBI" id="CHEBI:67026"/>
        <dbReference type="ChEBI" id="CHEBI:78311"/>
    </reaction>
    <physiologicalReaction direction="left-to-right" evidence="16">
        <dbReference type="Rhea" id="RHEA:41573"/>
    </physiologicalReaction>
</comment>
<comment type="catalytic activity">
    <reaction evidence="9">
        <text>prostaglandin E1 + NAD(+) = 15-oxoprostaglandin E1 + NADH + H(+)</text>
        <dbReference type="Rhea" id="RHEA:16477"/>
        <dbReference type="ChEBI" id="CHEBI:15378"/>
        <dbReference type="ChEBI" id="CHEBI:57397"/>
        <dbReference type="ChEBI" id="CHEBI:57401"/>
        <dbReference type="ChEBI" id="CHEBI:57540"/>
        <dbReference type="ChEBI" id="CHEBI:57945"/>
    </reaction>
    <physiologicalReaction direction="left-to-right" evidence="9">
        <dbReference type="Rhea" id="RHEA:16478"/>
    </physiologicalReaction>
</comment>
<comment type="catalytic activity">
    <reaction evidence="17">
        <text>prostaglandin A1 + NAD(+) = 15-oxo-prostaglandin A1 + NADH + H(+)</text>
        <dbReference type="Rhea" id="RHEA:41263"/>
        <dbReference type="ChEBI" id="CHEBI:15378"/>
        <dbReference type="ChEBI" id="CHEBI:57398"/>
        <dbReference type="ChEBI" id="CHEBI:57540"/>
        <dbReference type="ChEBI" id="CHEBI:57945"/>
        <dbReference type="ChEBI" id="CHEBI:85072"/>
    </reaction>
    <physiologicalReaction direction="left-to-right" evidence="17">
        <dbReference type="Rhea" id="RHEA:41264"/>
    </physiologicalReaction>
</comment>
<dbReference type="GO" id="GO:0005737">
    <property type="term" value="C:cytoplasm"/>
    <property type="evidence" value="ECO:0007669"/>
    <property type="project" value="TreeGrafter"/>
</dbReference>
<evidence type="ECO:0000256" key="22">
    <source>
        <dbReference type="RuleBase" id="RU000363"/>
    </source>
</evidence>
<dbReference type="PROSITE" id="PS00061">
    <property type="entry name" value="ADH_SHORT"/>
    <property type="match status" value="1"/>
</dbReference>
<reference evidence="23 24" key="1">
    <citation type="submission" date="2022-12" db="EMBL/GenBank/DDBJ databases">
        <title>Chromosome-level genome assembly of true bugs.</title>
        <authorList>
            <person name="Ma L."/>
            <person name="Li H."/>
        </authorList>
    </citation>
    <scope>NUCLEOTIDE SEQUENCE [LARGE SCALE GENOMIC DNA]</scope>
    <source>
        <strain evidence="23">Lab_2022b</strain>
    </source>
</reference>
<dbReference type="AlphaFoldDB" id="A0AAW1CW62"/>
<comment type="catalytic activity">
    <reaction evidence="20">
        <text>(15S)-hydroxy-(5Z,8Z,11Z,13E)-eicosatetraenoate + NAD(+) = 15-oxo-(5Z,8Z,11Z,13E)-eicosatetraenoate + NADH + H(+)</text>
        <dbReference type="Rhea" id="RHEA:23260"/>
        <dbReference type="ChEBI" id="CHEBI:15378"/>
        <dbReference type="ChEBI" id="CHEBI:57409"/>
        <dbReference type="ChEBI" id="CHEBI:57410"/>
        <dbReference type="ChEBI" id="CHEBI:57540"/>
        <dbReference type="ChEBI" id="CHEBI:57945"/>
        <dbReference type="EC" id="1.1.1.232"/>
    </reaction>
    <physiologicalReaction direction="left-to-right" evidence="20">
        <dbReference type="Rhea" id="RHEA:23261"/>
    </physiologicalReaction>
</comment>
<evidence type="ECO:0000256" key="1">
    <source>
        <dbReference type="ARBA" id="ARBA00006484"/>
    </source>
</evidence>
<dbReference type="PRINTS" id="PR00080">
    <property type="entry name" value="SDRFAMILY"/>
</dbReference>
<evidence type="ECO:0000256" key="6">
    <source>
        <dbReference type="ARBA" id="ARBA00041812"/>
    </source>
</evidence>
<comment type="similarity">
    <text evidence="1 22">Belongs to the short-chain dehydrogenases/reductases (SDR) family.</text>
</comment>
<evidence type="ECO:0000256" key="9">
    <source>
        <dbReference type="ARBA" id="ARBA00047325"/>
    </source>
</evidence>
<evidence type="ECO:0000256" key="13">
    <source>
        <dbReference type="ARBA" id="ARBA00048144"/>
    </source>
</evidence>
<evidence type="ECO:0000313" key="24">
    <source>
        <dbReference type="Proteomes" id="UP001461498"/>
    </source>
</evidence>
<dbReference type="FunFam" id="3.40.50.720:FF:000149">
    <property type="entry name" value="15-hydroxyprostaglandin dehydrogenase [NAD(+)]"/>
    <property type="match status" value="1"/>
</dbReference>
<dbReference type="Pfam" id="PF00106">
    <property type="entry name" value="adh_short"/>
    <property type="match status" value="1"/>
</dbReference>
<evidence type="ECO:0000256" key="14">
    <source>
        <dbReference type="ARBA" id="ARBA00048170"/>
    </source>
</evidence>
<evidence type="ECO:0000256" key="12">
    <source>
        <dbReference type="ARBA" id="ARBA00048140"/>
    </source>
</evidence>
<comment type="catalytic activity">
    <reaction evidence="15">
        <text>resolvin D2 + NAD(+) = 7-oxoresolvin D2 + NADH + H(+)</text>
        <dbReference type="Rhea" id="RHEA:53584"/>
        <dbReference type="ChEBI" id="CHEBI:15378"/>
        <dbReference type="ChEBI" id="CHEBI:57540"/>
        <dbReference type="ChEBI" id="CHEBI:57945"/>
        <dbReference type="ChEBI" id="CHEBI:133367"/>
        <dbReference type="ChEBI" id="CHEBI:137497"/>
    </reaction>
    <physiologicalReaction direction="left-to-right" evidence="15">
        <dbReference type="Rhea" id="RHEA:53585"/>
    </physiologicalReaction>
</comment>
<evidence type="ECO:0000256" key="2">
    <source>
        <dbReference type="ARBA" id="ARBA00023002"/>
    </source>
</evidence>
<evidence type="ECO:0000256" key="8">
    <source>
        <dbReference type="ARBA" id="ARBA00045705"/>
    </source>
</evidence>
<dbReference type="PANTHER" id="PTHR44229">
    <property type="entry name" value="15-HYDROXYPROSTAGLANDIN DEHYDROGENASE [NAD(+)]"/>
    <property type="match status" value="1"/>
</dbReference>
<dbReference type="EC" id="1.1.1.141" evidence="3"/>
<proteinExistence type="inferred from homology"/>
<evidence type="ECO:0000256" key="7">
    <source>
        <dbReference type="ARBA" id="ARBA00042026"/>
    </source>
</evidence>
<comment type="catalytic activity">
    <reaction evidence="13">
        <text>(11R)-hydroxy-(5Z,8Z,12E,14Z)-eicosatetraenoate + NAD(+) = 11-oxo-(5Z,8Z,12E,14Z)-eicosatetraenoate + NADH + H(+)</text>
        <dbReference type="Rhea" id="RHEA:48640"/>
        <dbReference type="ChEBI" id="CHEBI:15378"/>
        <dbReference type="ChEBI" id="CHEBI:57540"/>
        <dbReference type="ChEBI" id="CHEBI:57945"/>
        <dbReference type="ChEBI" id="CHEBI:78836"/>
        <dbReference type="ChEBI" id="CHEBI:90697"/>
    </reaction>
    <physiologicalReaction direction="left-to-right" evidence="13">
        <dbReference type="Rhea" id="RHEA:48641"/>
    </physiologicalReaction>
</comment>
<evidence type="ECO:0000256" key="11">
    <source>
        <dbReference type="ARBA" id="ARBA00048008"/>
    </source>
</evidence>
<evidence type="ECO:0000256" key="10">
    <source>
        <dbReference type="ARBA" id="ARBA00047672"/>
    </source>
</evidence>
<dbReference type="InterPro" id="IPR020904">
    <property type="entry name" value="Sc_DH/Rdtase_CS"/>
</dbReference>
<comment type="catalytic activity">
    <reaction evidence="14">
        <text>resolvin D1 + NAD(+) = 17-oxoresolvin D1 + NADH + H(+)</text>
        <dbReference type="Rhea" id="RHEA:50128"/>
        <dbReference type="ChEBI" id="CHEBI:15378"/>
        <dbReference type="ChEBI" id="CHEBI:57540"/>
        <dbReference type="ChEBI" id="CHEBI:57945"/>
        <dbReference type="ChEBI" id="CHEBI:132079"/>
        <dbReference type="ChEBI" id="CHEBI:132081"/>
    </reaction>
    <physiologicalReaction direction="left-to-right" evidence="14">
        <dbReference type="Rhea" id="RHEA:50129"/>
    </physiologicalReaction>
</comment>
<accession>A0AAW1CW62</accession>
<dbReference type="GO" id="GO:0016404">
    <property type="term" value="F:15-hydroxyprostaglandin dehydrogenase (NAD+) activity"/>
    <property type="evidence" value="ECO:0007669"/>
    <property type="project" value="UniProtKB-EC"/>
</dbReference>
<keyword evidence="2" id="KW-0560">Oxidoreductase</keyword>
<dbReference type="Proteomes" id="UP001461498">
    <property type="component" value="Unassembled WGS sequence"/>
</dbReference>
<evidence type="ECO:0000256" key="19">
    <source>
        <dbReference type="ARBA" id="ARBA00048921"/>
    </source>
</evidence>
<evidence type="ECO:0000256" key="17">
    <source>
        <dbReference type="ARBA" id="ARBA00048611"/>
    </source>
</evidence>
<dbReference type="Gene3D" id="3.40.50.720">
    <property type="entry name" value="NAD(P)-binding Rossmann-like Domain"/>
    <property type="match status" value="1"/>
</dbReference>
<dbReference type="InterPro" id="IPR002347">
    <property type="entry name" value="SDR_fam"/>
</dbReference>
<gene>
    <name evidence="23" type="ORF">O3M35_011556</name>
</gene>
<evidence type="ECO:0000256" key="18">
    <source>
        <dbReference type="ARBA" id="ARBA00048739"/>
    </source>
</evidence>
<dbReference type="EC" id="1.1.1.232" evidence="4"/>
<dbReference type="EMBL" id="JAPXFL010000008">
    <property type="protein sequence ID" value="KAK9502864.1"/>
    <property type="molecule type" value="Genomic_DNA"/>
</dbReference>
<sequence>MDLNGKVALVTGSAQGIGKSYVEHLLKNNVKVMISDVNQVVGEETRNEMAKKFGEDKVKFTLCDVTNENQFEDTIKNTIRSFGKIDILINNAGIGNETMDAGWKKTIQVNFISLVKGTYLGMKYMGKDQGKNGGTIINIASLTTFEPFETVPVYSATKSAVNQFSRSIGTKLHYDRTGVRVISINPGFTDTAILPSIASNQSINDGKKLWDDKCTKSGVQCVDNMGKGMIEVLKKADPGSMWAIENEGAPKRIEFIVEKYNC</sequence>